<dbReference type="AlphaFoldDB" id="A0A9P8PYK0"/>
<reference evidence="3" key="1">
    <citation type="journal article" date="2021" name="Open Biol.">
        <title>Shared evolutionary footprints suggest mitochondrial oxidative damage underlies multiple complex I losses in fungi.</title>
        <authorList>
            <person name="Schikora-Tamarit M.A."/>
            <person name="Marcet-Houben M."/>
            <person name="Nosek J."/>
            <person name="Gabaldon T."/>
        </authorList>
    </citation>
    <scope>NUCLEOTIDE SEQUENCE</scope>
    <source>
        <strain evidence="3">CBS6341</strain>
    </source>
</reference>
<feature type="region of interest" description="Disordered" evidence="1">
    <location>
        <begin position="716"/>
        <end position="765"/>
    </location>
</feature>
<dbReference type="PANTHER" id="PTHR28221">
    <property type="entry name" value="RNA POLYMERASE I-SPECIFIC TRANSCRIPTION INITIATION FACTOR RRN6"/>
    <property type="match status" value="1"/>
</dbReference>
<feature type="compositionally biased region" description="Basic residues" evidence="1">
    <location>
        <begin position="755"/>
        <end position="765"/>
    </location>
</feature>
<dbReference type="GO" id="GO:0001179">
    <property type="term" value="F:RNA polymerase I general transcription initiation factor binding"/>
    <property type="evidence" value="ECO:0007669"/>
    <property type="project" value="TreeGrafter"/>
</dbReference>
<dbReference type="EMBL" id="JAEUBF010000026">
    <property type="protein sequence ID" value="KAH3680927.1"/>
    <property type="molecule type" value="Genomic_DNA"/>
</dbReference>
<gene>
    <name evidence="3" type="ORF">WICMUC_000070</name>
</gene>
<feature type="compositionally biased region" description="Low complexity" evidence="1">
    <location>
        <begin position="716"/>
        <end position="731"/>
    </location>
</feature>
<dbReference type="OrthoDB" id="3980871at2759"/>
<evidence type="ECO:0000259" key="2">
    <source>
        <dbReference type="Pfam" id="PF10214"/>
    </source>
</evidence>
<dbReference type="GO" id="GO:0042790">
    <property type="term" value="P:nucleolar large rRNA transcription by RNA polymerase I"/>
    <property type="evidence" value="ECO:0007669"/>
    <property type="project" value="TreeGrafter"/>
</dbReference>
<dbReference type="InterPro" id="IPR019350">
    <property type="entry name" value="RNA_pol_I-sp_TIF_RRN6-like"/>
</dbReference>
<evidence type="ECO:0000256" key="1">
    <source>
        <dbReference type="SAM" id="MobiDB-lite"/>
    </source>
</evidence>
<reference evidence="3" key="2">
    <citation type="submission" date="2021-01" db="EMBL/GenBank/DDBJ databases">
        <authorList>
            <person name="Schikora-Tamarit M.A."/>
        </authorList>
    </citation>
    <scope>NUCLEOTIDE SEQUENCE</scope>
    <source>
        <strain evidence="3">CBS6341</strain>
    </source>
</reference>
<dbReference type="GO" id="GO:0070860">
    <property type="term" value="C:RNA polymerase I core factor complex"/>
    <property type="evidence" value="ECO:0007669"/>
    <property type="project" value="TreeGrafter"/>
</dbReference>
<dbReference type="GO" id="GO:0001163">
    <property type="term" value="F:RNA polymerase I transcription regulatory region sequence-specific DNA binding"/>
    <property type="evidence" value="ECO:0007669"/>
    <property type="project" value="TreeGrafter"/>
</dbReference>
<dbReference type="PANTHER" id="PTHR28221:SF2">
    <property type="entry name" value="RNA POLYMERASE I-SPECIFIC TRANSCRIPTION INITIATION FACTOR RRN6"/>
    <property type="match status" value="1"/>
</dbReference>
<comment type="caution">
    <text evidence="3">The sequence shown here is derived from an EMBL/GenBank/DDBJ whole genome shotgun (WGS) entry which is preliminary data.</text>
</comment>
<proteinExistence type="predicted"/>
<sequence>MWPQKDGLGVQLTYGLQGSGIYSSFQDIDNAKPWKFPKLRSNGLNLIKFPNSQTRLIPSQITNLQKFQKSQTLLNDIINDIPEDLIINDEEKLEINSELIYDPTIYQTLTFGKIRELIRRKNHKIVAYASNESKSELIVQFIRYKVDYYKNLINDDDNDEFKSFKTPIFNNGCSIKLDSSIKQIEIFQTSSIVQFELPSKFILIRTLNSIFLIKIIIKNSNDIELKILSKLSTIDFYNYEFSFLKFNPFNFNQFGIIDIKGNWAILEQNHRNNCLNFLIKGLANDVQDFSKFKQIHWGLNSNEIYLIDRISIKFINLSDQCFKFKDLLSCCQNWSNIRDFIDSKTYPKTKFLLTSMELIWLDDKFNRLLSWKHYLNSQDPSLKIISHKFNDIDIVIISSLIDPLIFIYQFQMIDGLSRIINDPIMIKTDLNNRDNLCLLDNYDEEEEDENQDSFTLFKISNKLEITKIILSNCDIDQIQSNNHNNAISSLETGKIIDRDNNRNQYLFNKDLINFFQSISQSSIDDDQKKLSSIDQFNQLNQFSSNLNILSILNKNNYQPFSILFKCKFEKCFKLIDNFKELKKFDEMFNQLENFCNNNNLQFIKSNEILKLILNDSNELKNFNSIDKIYQILEKKFYGNRDLYIQKIINSIIKDLILSQFIIYNLSIELEKLNDYQNQLPLKFQKILNLWDNEYEDEEDNIEEEDVISKPIITISQNSQPSSQSFNQSQNSLMKPKKNKSIKRSINLSQSQSQSQKKKKRIKGFA</sequence>
<dbReference type="InterPro" id="IPR048535">
    <property type="entry name" value="RRN6_beta-prop"/>
</dbReference>
<evidence type="ECO:0000313" key="3">
    <source>
        <dbReference type="EMBL" id="KAH3680927.1"/>
    </source>
</evidence>
<organism evidence="3 4">
    <name type="scientific">Wickerhamomyces mucosus</name>
    <dbReference type="NCBI Taxonomy" id="1378264"/>
    <lineage>
        <taxon>Eukaryota</taxon>
        <taxon>Fungi</taxon>
        <taxon>Dikarya</taxon>
        <taxon>Ascomycota</taxon>
        <taxon>Saccharomycotina</taxon>
        <taxon>Saccharomycetes</taxon>
        <taxon>Phaffomycetales</taxon>
        <taxon>Wickerhamomycetaceae</taxon>
        <taxon>Wickerhamomyces</taxon>
    </lineage>
</organism>
<keyword evidence="4" id="KW-1185">Reference proteome</keyword>
<name>A0A9P8PYK0_9ASCO</name>
<accession>A0A9P8PYK0</accession>
<dbReference type="Proteomes" id="UP000769528">
    <property type="component" value="Unassembled WGS sequence"/>
</dbReference>
<feature type="domain" description="RRN6 beta-propeller" evidence="2">
    <location>
        <begin position="102"/>
        <end position="427"/>
    </location>
</feature>
<dbReference type="Pfam" id="PF10214">
    <property type="entry name" value="Rrn6_beta-prop"/>
    <property type="match status" value="1"/>
</dbReference>
<protein>
    <recommendedName>
        <fullName evidence="2">RRN6 beta-propeller domain-containing protein</fullName>
    </recommendedName>
</protein>
<evidence type="ECO:0000313" key="4">
    <source>
        <dbReference type="Proteomes" id="UP000769528"/>
    </source>
</evidence>